<comment type="caution">
    <text evidence="1">The sequence shown here is derived from an EMBL/GenBank/DDBJ whole genome shotgun (WGS) entry which is preliminary data.</text>
</comment>
<organism evidence="1 2">
    <name type="scientific">Hygrophoropsis aurantiaca</name>
    <dbReference type="NCBI Taxonomy" id="72124"/>
    <lineage>
        <taxon>Eukaryota</taxon>
        <taxon>Fungi</taxon>
        <taxon>Dikarya</taxon>
        <taxon>Basidiomycota</taxon>
        <taxon>Agaricomycotina</taxon>
        <taxon>Agaricomycetes</taxon>
        <taxon>Agaricomycetidae</taxon>
        <taxon>Boletales</taxon>
        <taxon>Coniophorineae</taxon>
        <taxon>Hygrophoropsidaceae</taxon>
        <taxon>Hygrophoropsis</taxon>
    </lineage>
</organism>
<gene>
    <name evidence="1" type="ORF">BJ138DRAFT_1093029</name>
</gene>
<evidence type="ECO:0000313" key="1">
    <source>
        <dbReference type="EMBL" id="KAH7907191.1"/>
    </source>
</evidence>
<reference evidence="1" key="1">
    <citation type="journal article" date="2021" name="New Phytol.">
        <title>Evolutionary innovations through gain and loss of genes in the ectomycorrhizal Boletales.</title>
        <authorList>
            <person name="Wu G."/>
            <person name="Miyauchi S."/>
            <person name="Morin E."/>
            <person name="Kuo A."/>
            <person name="Drula E."/>
            <person name="Varga T."/>
            <person name="Kohler A."/>
            <person name="Feng B."/>
            <person name="Cao Y."/>
            <person name="Lipzen A."/>
            <person name="Daum C."/>
            <person name="Hundley H."/>
            <person name="Pangilinan J."/>
            <person name="Johnson J."/>
            <person name="Barry K."/>
            <person name="LaButti K."/>
            <person name="Ng V."/>
            <person name="Ahrendt S."/>
            <person name="Min B."/>
            <person name="Choi I.G."/>
            <person name="Park H."/>
            <person name="Plett J.M."/>
            <person name="Magnuson J."/>
            <person name="Spatafora J.W."/>
            <person name="Nagy L.G."/>
            <person name="Henrissat B."/>
            <person name="Grigoriev I.V."/>
            <person name="Yang Z.L."/>
            <person name="Xu J."/>
            <person name="Martin F.M."/>
        </authorList>
    </citation>
    <scope>NUCLEOTIDE SEQUENCE</scope>
    <source>
        <strain evidence="1">ATCC 28755</strain>
    </source>
</reference>
<accession>A0ACB8A1B6</accession>
<dbReference type="EMBL" id="MU267929">
    <property type="protein sequence ID" value="KAH7907191.1"/>
    <property type="molecule type" value="Genomic_DNA"/>
</dbReference>
<name>A0ACB8A1B6_9AGAM</name>
<protein>
    <submittedName>
        <fullName evidence="1">Cytochrome P450</fullName>
    </submittedName>
</protein>
<sequence>MSWIVDQHTAIFCSISLIVVGLASLLSKRKHVGGLPLPPGPAGLPFLGNILSIDSREPWETYAAWGAQYGDLVYTRLFNQDILVINSEKVAKDLLERRSSNYSDRPYLPARLPFGWSHNFAFTPYGNEWRLARRLFHQGFRAEASLAFRPVQIRKSYQLLSNFLESPQHFAAHLKTFSSSVAMSAIYDYETAPNDDPFVTIVEKTNNLGLQYMTPEMTLILNVLPFLLHLPTWFPWATIKRNAILCTKYGIEMVETPIEYVQKSIAAGIAGPSFVSDLLRSRERQGPDRLADFDEALKQSSASAFSGGSETTITMLLIFVQAMVLHPHVQVKARAEIDAVVGKHRLPDYSDRLSLPYIEAIIREVARWQPLAPLAVPHAATNSDVYEGFYIPKGATVIANVWAMSRNEALYPRATEFIPERFLDAKGQLLNAEALTIAFGFGRRSCPGRHFADASLYIVIASTLALFEFSKVKDDQGREIDFVPTYAVGLTRHPDPFPCRIVPRPGVDAEKLASMFDTVA</sequence>
<evidence type="ECO:0000313" key="2">
    <source>
        <dbReference type="Proteomes" id="UP000790377"/>
    </source>
</evidence>
<dbReference type="Proteomes" id="UP000790377">
    <property type="component" value="Unassembled WGS sequence"/>
</dbReference>
<proteinExistence type="predicted"/>
<keyword evidence="2" id="KW-1185">Reference proteome</keyword>